<keyword evidence="2" id="KW-1185">Reference proteome</keyword>
<comment type="caution">
    <text evidence="1">The sequence shown here is derived from an EMBL/GenBank/DDBJ whole genome shotgun (WGS) entry which is preliminary data.</text>
</comment>
<accession>A0AAU9N5P4</accession>
<organism evidence="1 2">
    <name type="scientific">Lactuca virosa</name>
    <dbReference type="NCBI Taxonomy" id="75947"/>
    <lineage>
        <taxon>Eukaryota</taxon>
        <taxon>Viridiplantae</taxon>
        <taxon>Streptophyta</taxon>
        <taxon>Embryophyta</taxon>
        <taxon>Tracheophyta</taxon>
        <taxon>Spermatophyta</taxon>
        <taxon>Magnoliopsida</taxon>
        <taxon>eudicotyledons</taxon>
        <taxon>Gunneridae</taxon>
        <taxon>Pentapetalae</taxon>
        <taxon>asterids</taxon>
        <taxon>campanulids</taxon>
        <taxon>Asterales</taxon>
        <taxon>Asteraceae</taxon>
        <taxon>Cichorioideae</taxon>
        <taxon>Cichorieae</taxon>
        <taxon>Lactucinae</taxon>
        <taxon>Lactuca</taxon>
    </lineage>
</organism>
<sequence length="156" mass="17475">MAGKMYVSKGYSIYTYIPDLHGGYDHGSKDPMNDYIGSGSPSKVYVHSPTMSSSSSSSKFNNGEVWTMKTNNISDEAHSKLGATHHHALTTLTDNTKEPSGFQDSVNHSPLLDLHQRGFLDELSTHAQTLETEKRYGRPTFVAKANDIYKKRYQWL</sequence>
<protein>
    <submittedName>
        <fullName evidence="1">Uncharacterized protein</fullName>
    </submittedName>
</protein>
<dbReference type="EMBL" id="CAKMRJ010003334">
    <property type="protein sequence ID" value="CAH1431644.1"/>
    <property type="molecule type" value="Genomic_DNA"/>
</dbReference>
<dbReference type="Proteomes" id="UP001157418">
    <property type="component" value="Unassembled WGS sequence"/>
</dbReference>
<dbReference type="AlphaFoldDB" id="A0AAU9N5P4"/>
<name>A0AAU9N5P4_9ASTR</name>
<evidence type="ECO:0000313" key="2">
    <source>
        <dbReference type="Proteomes" id="UP001157418"/>
    </source>
</evidence>
<proteinExistence type="predicted"/>
<evidence type="ECO:0000313" key="1">
    <source>
        <dbReference type="EMBL" id="CAH1431644.1"/>
    </source>
</evidence>
<gene>
    <name evidence="1" type="ORF">LVIROSA_LOCUS18354</name>
</gene>
<reference evidence="1 2" key="1">
    <citation type="submission" date="2022-01" db="EMBL/GenBank/DDBJ databases">
        <authorList>
            <person name="Xiong W."/>
            <person name="Schranz E."/>
        </authorList>
    </citation>
    <scope>NUCLEOTIDE SEQUENCE [LARGE SCALE GENOMIC DNA]</scope>
</reference>